<accession>A0A0E9V0V7</accession>
<evidence type="ECO:0000313" key="1">
    <source>
        <dbReference type="EMBL" id="JAH71734.1"/>
    </source>
</evidence>
<protein>
    <submittedName>
        <fullName evidence="1">Uncharacterized protein</fullName>
    </submittedName>
</protein>
<reference evidence="1" key="2">
    <citation type="journal article" date="2015" name="Fish Shellfish Immunol.">
        <title>Early steps in the European eel (Anguilla anguilla)-Vibrio vulnificus interaction in the gills: Role of the RtxA13 toxin.</title>
        <authorList>
            <person name="Callol A."/>
            <person name="Pajuelo D."/>
            <person name="Ebbesson L."/>
            <person name="Teles M."/>
            <person name="MacKenzie S."/>
            <person name="Amaro C."/>
        </authorList>
    </citation>
    <scope>NUCLEOTIDE SEQUENCE</scope>
</reference>
<name>A0A0E9V0V7_ANGAN</name>
<sequence length="46" mass="4795">MATMSASHDSVCGSAWLSVSPATSSLRARCSEYTALVSVPIGMNVY</sequence>
<organism evidence="1">
    <name type="scientific">Anguilla anguilla</name>
    <name type="common">European freshwater eel</name>
    <name type="synonym">Muraena anguilla</name>
    <dbReference type="NCBI Taxonomy" id="7936"/>
    <lineage>
        <taxon>Eukaryota</taxon>
        <taxon>Metazoa</taxon>
        <taxon>Chordata</taxon>
        <taxon>Craniata</taxon>
        <taxon>Vertebrata</taxon>
        <taxon>Euteleostomi</taxon>
        <taxon>Actinopterygii</taxon>
        <taxon>Neopterygii</taxon>
        <taxon>Teleostei</taxon>
        <taxon>Anguilliformes</taxon>
        <taxon>Anguillidae</taxon>
        <taxon>Anguilla</taxon>
    </lineage>
</organism>
<proteinExistence type="predicted"/>
<dbReference type="AlphaFoldDB" id="A0A0E9V0V7"/>
<dbReference type="EMBL" id="GBXM01036843">
    <property type="protein sequence ID" value="JAH71734.1"/>
    <property type="molecule type" value="Transcribed_RNA"/>
</dbReference>
<reference evidence="1" key="1">
    <citation type="submission" date="2014-11" db="EMBL/GenBank/DDBJ databases">
        <authorList>
            <person name="Amaro Gonzalez C."/>
        </authorList>
    </citation>
    <scope>NUCLEOTIDE SEQUENCE</scope>
</reference>